<dbReference type="EMBL" id="CP019698">
    <property type="protein sequence ID" value="AQS58001.1"/>
    <property type="molecule type" value="Genomic_DNA"/>
</dbReference>
<organism evidence="1 2">
    <name type="scientific">Desulforamulus ferrireducens</name>
    <dbReference type="NCBI Taxonomy" id="1833852"/>
    <lineage>
        <taxon>Bacteria</taxon>
        <taxon>Bacillati</taxon>
        <taxon>Bacillota</taxon>
        <taxon>Clostridia</taxon>
        <taxon>Eubacteriales</taxon>
        <taxon>Peptococcaceae</taxon>
        <taxon>Desulforamulus</taxon>
    </lineage>
</organism>
<proteinExistence type="predicted"/>
<dbReference type="RefSeq" id="WP_077712960.1">
    <property type="nucleotide sequence ID" value="NZ_CP019698.1"/>
</dbReference>
<accession>A0A1S6IT96</accession>
<protein>
    <recommendedName>
        <fullName evidence="3">HEPN domain-containing protein</fullName>
    </recommendedName>
</protein>
<sequence length="119" mass="14180">MPALEQHISQYQKNKQLLEQSCFDIENTDYPEWVVTILFYTAVHLIEAELAKYSQHCLNHKTRNKAVIAVENCKPIFPEYETLYRQSKKARYDCTIFTPKKIKQIWSLFERIESHLKVS</sequence>
<gene>
    <name evidence="1" type="ORF">B0537_02135</name>
</gene>
<dbReference type="KEGG" id="dfg:B0537_02135"/>
<name>A0A1S6IT96_9FIRM</name>
<dbReference type="Proteomes" id="UP000189464">
    <property type="component" value="Chromosome"/>
</dbReference>
<evidence type="ECO:0008006" key="3">
    <source>
        <dbReference type="Google" id="ProtNLM"/>
    </source>
</evidence>
<dbReference type="OrthoDB" id="3035938at2"/>
<reference evidence="1 2" key="1">
    <citation type="journal article" date="2016" name="Int. J. Syst. Evol. Microbiol.">
        <title>Desulfotomaculum ferrireducens sp. nov., a moderately thermophilic sulfate-reducing and dissimilatory Fe(III)-reducing bacterium isolated from compost.</title>
        <authorList>
            <person name="Yang G."/>
            <person name="Guo J."/>
            <person name="Zhuang L."/>
            <person name="Yuan Y."/>
            <person name="Zhou S."/>
        </authorList>
    </citation>
    <scope>NUCLEOTIDE SEQUENCE [LARGE SCALE GENOMIC DNA]</scope>
    <source>
        <strain evidence="1 2">GSS09</strain>
    </source>
</reference>
<dbReference type="STRING" id="1833852.B0537_02135"/>
<evidence type="ECO:0000313" key="1">
    <source>
        <dbReference type="EMBL" id="AQS58001.1"/>
    </source>
</evidence>
<keyword evidence="2" id="KW-1185">Reference proteome</keyword>
<dbReference type="AlphaFoldDB" id="A0A1S6IT96"/>
<evidence type="ECO:0000313" key="2">
    <source>
        <dbReference type="Proteomes" id="UP000189464"/>
    </source>
</evidence>